<protein>
    <recommendedName>
        <fullName evidence="9">Cation-transporting P-type ATPase N-terminal domain-containing protein</fullName>
    </recommendedName>
</protein>
<sequence length="839" mass="94922">MIFSKYTNKTADEALDSLKSSQYGLLEKEVALRQEKFGLNEITIRKTAIFGILKRQVKSPFFYLLFCASLVSLAIGQFFDFFVILFIVFANFLIGFFHEYKTEKVIFLLRKFIFQRVKVLRNNKEQIIDKKNLVPGDIVFLSSGDKAPADIRLIKAHNFSVNESALSGESLPVYKNSAQLAKEEEEIFNAKNIVFAGTSVTSGRAEGIVVSIGKETFFGQIAENILEEAYKPSSYEKDIFYFSRLVLRIVTITVVLIFVLGIVIKGFDNFFNILLFSVALIISILPEGLPAVVSFALARGSIKMAKQNVIVRRLSAIERLGNIDVLCTDKTGTLTQNKLSLEKSVSLDKKECLLYGILSSNKFLDPFGAALYQRASEEILRESKKFKIISELPFDSYRMRSAYLVRSSINENILIVKGAAESILRDCSKFTKNFNKKEIFEDIAREGENGRRVLAIAYKKIGREKIEIKEEDEKQLIFLGYFVFDDPIKETASEAIKQAAKLGVKIKMITGDSKEVAVCLAKKIKLITDSKEALSGKDLEKLSLDEFDMACEENNVFARISPELKYKIVKSLQKRHDVGFLGDGVNDAPALRIADVGIAVEESSDISREVSDVILLKRDLRVIIDGIKSGRNIYVNINKYIKCMIASNFGNFYSIAVIFLFIDFLPMLPIQILLSNLLSDLPLISIVTDRIDADELKKPKAYHLRSVLPLVIILAVIITSFDFVFFSVFFREAPATIQTLWFIESVFCELLLVFIIRTKRLFWMGEGLSPALLVSIISVFAISIILPFLSFGQKIFHFTAPNVKQLLFMSFILICFVAVSEIVKLLYFHYWKHRDNLSS</sequence>
<dbReference type="PRINTS" id="PR00119">
    <property type="entry name" value="CATATPASE"/>
</dbReference>
<evidence type="ECO:0000256" key="3">
    <source>
        <dbReference type="ARBA" id="ARBA00022741"/>
    </source>
</evidence>
<dbReference type="InterPro" id="IPR018303">
    <property type="entry name" value="ATPase_P-typ_P_site"/>
</dbReference>
<dbReference type="SMART" id="SM00831">
    <property type="entry name" value="Cation_ATPase_N"/>
    <property type="match status" value="1"/>
</dbReference>
<feature type="domain" description="Cation-transporting P-type ATPase N-terminal" evidence="9">
    <location>
        <begin position="5"/>
        <end position="77"/>
    </location>
</feature>
<comment type="caution">
    <text evidence="10">The sequence shown here is derived from an EMBL/GenBank/DDBJ whole genome shotgun (WGS) entry which is preliminary data.</text>
</comment>
<dbReference type="Proteomes" id="UP000178650">
    <property type="component" value="Unassembled WGS sequence"/>
</dbReference>
<dbReference type="GO" id="GO:0016887">
    <property type="term" value="F:ATP hydrolysis activity"/>
    <property type="evidence" value="ECO:0007669"/>
    <property type="project" value="InterPro"/>
</dbReference>
<feature type="transmembrane region" description="Helical" evidence="8">
    <location>
        <begin position="270"/>
        <end position="298"/>
    </location>
</feature>
<feature type="transmembrane region" description="Helical" evidence="8">
    <location>
        <begin position="806"/>
        <end position="827"/>
    </location>
</feature>
<dbReference type="SUPFAM" id="SSF81665">
    <property type="entry name" value="Calcium ATPase, transmembrane domain M"/>
    <property type="match status" value="1"/>
</dbReference>
<evidence type="ECO:0000256" key="7">
    <source>
        <dbReference type="ARBA" id="ARBA00023136"/>
    </source>
</evidence>
<dbReference type="SFLD" id="SFLDG00002">
    <property type="entry name" value="C1.7:_P-type_atpase_like"/>
    <property type="match status" value="1"/>
</dbReference>
<dbReference type="Gene3D" id="1.20.1110.10">
    <property type="entry name" value="Calcium-transporting ATPase, transmembrane domain"/>
    <property type="match status" value="1"/>
</dbReference>
<evidence type="ECO:0000313" key="11">
    <source>
        <dbReference type="Proteomes" id="UP000178650"/>
    </source>
</evidence>
<dbReference type="InterPro" id="IPR023299">
    <property type="entry name" value="ATPase_P-typ_cyto_dom_N"/>
</dbReference>
<keyword evidence="4" id="KW-0067">ATP-binding</keyword>
<dbReference type="InterPro" id="IPR001757">
    <property type="entry name" value="P_typ_ATPase"/>
</dbReference>
<reference evidence="10 11" key="1">
    <citation type="journal article" date="2016" name="Nat. Commun.">
        <title>Thousands of microbial genomes shed light on interconnected biogeochemical processes in an aquifer system.</title>
        <authorList>
            <person name="Anantharaman K."/>
            <person name="Brown C.T."/>
            <person name="Hug L.A."/>
            <person name="Sharon I."/>
            <person name="Castelle C.J."/>
            <person name="Probst A.J."/>
            <person name="Thomas B.C."/>
            <person name="Singh A."/>
            <person name="Wilkins M.J."/>
            <person name="Karaoz U."/>
            <person name="Brodie E.L."/>
            <person name="Williams K.H."/>
            <person name="Hubbard S.S."/>
            <person name="Banfield J.F."/>
        </authorList>
    </citation>
    <scope>NUCLEOTIDE SEQUENCE [LARGE SCALE GENOMIC DNA]</scope>
</reference>
<name>A0A1G2IWX8_9BACT</name>
<dbReference type="AlphaFoldDB" id="A0A1G2IWX8"/>
<dbReference type="STRING" id="1802223.A2358_00050"/>
<gene>
    <name evidence="10" type="ORF">A2358_00050</name>
</gene>
<dbReference type="NCBIfam" id="TIGR01494">
    <property type="entry name" value="ATPase_P-type"/>
    <property type="match status" value="2"/>
</dbReference>
<dbReference type="InterPro" id="IPR023214">
    <property type="entry name" value="HAD_sf"/>
</dbReference>
<dbReference type="Gene3D" id="3.40.50.1000">
    <property type="entry name" value="HAD superfamily/HAD-like"/>
    <property type="match status" value="1"/>
</dbReference>
<organism evidence="10 11">
    <name type="scientific">Candidatus Staskawiczbacteria bacterium RIFOXYB1_FULL_37_44</name>
    <dbReference type="NCBI Taxonomy" id="1802223"/>
    <lineage>
        <taxon>Bacteria</taxon>
        <taxon>Candidatus Staskawicziibacteriota</taxon>
    </lineage>
</organism>
<dbReference type="InterPro" id="IPR006068">
    <property type="entry name" value="ATPase_P-typ_cation-transptr_C"/>
</dbReference>
<evidence type="ECO:0000256" key="6">
    <source>
        <dbReference type="ARBA" id="ARBA00022989"/>
    </source>
</evidence>
<dbReference type="Gene3D" id="3.40.1110.10">
    <property type="entry name" value="Calcium-transporting ATPase, cytoplasmic domain N"/>
    <property type="match status" value="1"/>
</dbReference>
<keyword evidence="3" id="KW-0547">Nucleotide-binding</keyword>
<evidence type="ECO:0000259" key="9">
    <source>
        <dbReference type="SMART" id="SM00831"/>
    </source>
</evidence>
<dbReference type="InterPro" id="IPR023298">
    <property type="entry name" value="ATPase_P-typ_TM_dom_sf"/>
</dbReference>
<dbReference type="GO" id="GO:0016020">
    <property type="term" value="C:membrane"/>
    <property type="evidence" value="ECO:0007669"/>
    <property type="project" value="UniProtKB-SubCell"/>
</dbReference>
<evidence type="ECO:0000256" key="4">
    <source>
        <dbReference type="ARBA" id="ARBA00022840"/>
    </source>
</evidence>
<evidence type="ECO:0000256" key="5">
    <source>
        <dbReference type="ARBA" id="ARBA00022967"/>
    </source>
</evidence>
<dbReference type="Pfam" id="PF00690">
    <property type="entry name" value="Cation_ATPase_N"/>
    <property type="match status" value="1"/>
</dbReference>
<keyword evidence="2 8" id="KW-0812">Transmembrane</keyword>
<dbReference type="SFLD" id="SFLDF00027">
    <property type="entry name" value="p-type_atpase"/>
    <property type="match status" value="1"/>
</dbReference>
<dbReference type="Gene3D" id="2.70.150.10">
    <property type="entry name" value="Calcium-transporting ATPase, cytoplasmic transduction domain A"/>
    <property type="match status" value="1"/>
</dbReference>
<dbReference type="InterPro" id="IPR044492">
    <property type="entry name" value="P_typ_ATPase_HD_dom"/>
</dbReference>
<feature type="transmembrane region" description="Helical" evidence="8">
    <location>
        <begin position="768"/>
        <end position="786"/>
    </location>
</feature>
<evidence type="ECO:0000256" key="1">
    <source>
        <dbReference type="ARBA" id="ARBA00004141"/>
    </source>
</evidence>
<dbReference type="InterPro" id="IPR008250">
    <property type="entry name" value="ATPase_P-typ_transduc_dom_A_sf"/>
</dbReference>
<accession>A0A1G2IWX8</accession>
<dbReference type="InterPro" id="IPR036412">
    <property type="entry name" value="HAD-like_sf"/>
</dbReference>
<keyword evidence="5" id="KW-1278">Translocase</keyword>
<keyword evidence="7 8" id="KW-0472">Membrane</keyword>
<feature type="transmembrane region" description="Helical" evidence="8">
    <location>
        <begin position="668"/>
        <end position="687"/>
    </location>
</feature>
<dbReference type="Pfam" id="PF00122">
    <property type="entry name" value="E1-E2_ATPase"/>
    <property type="match status" value="1"/>
</dbReference>
<dbReference type="SUPFAM" id="SSF81653">
    <property type="entry name" value="Calcium ATPase, transduction domain A"/>
    <property type="match status" value="1"/>
</dbReference>
<feature type="transmembrane region" description="Helical" evidence="8">
    <location>
        <begin position="82"/>
        <end position="100"/>
    </location>
</feature>
<evidence type="ECO:0000256" key="2">
    <source>
        <dbReference type="ARBA" id="ARBA00022692"/>
    </source>
</evidence>
<dbReference type="SUPFAM" id="SSF56784">
    <property type="entry name" value="HAD-like"/>
    <property type="match status" value="1"/>
</dbReference>
<dbReference type="PANTHER" id="PTHR42861">
    <property type="entry name" value="CALCIUM-TRANSPORTING ATPASE"/>
    <property type="match status" value="1"/>
</dbReference>
<dbReference type="InterPro" id="IPR059000">
    <property type="entry name" value="ATPase_P-type_domA"/>
</dbReference>
<keyword evidence="6 8" id="KW-1133">Transmembrane helix</keyword>
<dbReference type="Pfam" id="PF13246">
    <property type="entry name" value="Cation_ATPase"/>
    <property type="match status" value="1"/>
</dbReference>
<evidence type="ECO:0000256" key="8">
    <source>
        <dbReference type="SAM" id="Phobius"/>
    </source>
</evidence>
<feature type="transmembrane region" description="Helical" evidence="8">
    <location>
        <begin position="736"/>
        <end position="756"/>
    </location>
</feature>
<feature type="transmembrane region" description="Helical" evidence="8">
    <location>
        <begin position="640"/>
        <end position="662"/>
    </location>
</feature>
<dbReference type="InterPro" id="IPR004014">
    <property type="entry name" value="ATPase_P-typ_cation-transptr_N"/>
</dbReference>
<dbReference type="GO" id="GO:0005524">
    <property type="term" value="F:ATP binding"/>
    <property type="evidence" value="ECO:0007669"/>
    <property type="project" value="UniProtKB-KW"/>
</dbReference>
<feature type="transmembrane region" description="Helical" evidence="8">
    <location>
        <begin position="245"/>
        <end position="264"/>
    </location>
</feature>
<dbReference type="Pfam" id="PF00689">
    <property type="entry name" value="Cation_ATPase_C"/>
    <property type="match status" value="1"/>
</dbReference>
<feature type="transmembrane region" description="Helical" evidence="8">
    <location>
        <begin position="707"/>
        <end position="730"/>
    </location>
</feature>
<dbReference type="PROSITE" id="PS00154">
    <property type="entry name" value="ATPASE_E1_E2"/>
    <property type="match status" value="1"/>
</dbReference>
<proteinExistence type="predicted"/>
<dbReference type="SFLD" id="SFLDS00003">
    <property type="entry name" value="Haloacid_Dehalogenase"/>
    <property type="match status" value="1"/>
</dbReference>
<dbReference type="PRINTS" id="PR00120">
    <property type="entry name" value="HATPASE"/>
</dbReference>
<evidence type="ECO:0000313" key="10">
    <source>
        <dbReference type="EMBL" id="OGZ79345.1"/>
    </source>
</evidence>
<feature type="transmembrane region" description="Helical" evidence="8">
    <location>
        <begin position="60"/>
        <end position="76"/>
    </location>
</feature>
<dbReference type="EMBL" id="MHPJ01000004">
    <property type="protein sequence ID" value="OGZ79345.1"/>
    <property type="molecule type" value="Genomic_DNA"/>
</dbReference>
<comment type="subcellular location">
    <subcellularLocation>
        <location evidence="1">Membrane</location>
        <topology evidence="1">Multi-pass membrane protein</topology>
    </subcellularLocation>
</comment>